<feature type="domain" description="Tubulin/FtsZ 2-layer sandwich" evidence="9">
    <location>
        <begin position="253"/>
        <end position="398"/>
    </location>
</feature>
<dbReference type="AlphaFoldDB" id="A0A4E0S174"/>
<dbReference type="PRINTS" id="PR01161">
    <property type="entry name" value="TUBULIN"/>
</dbReference>
<dbReference type="GO" id="GO:0005200">
    <property type="term" value="F:structural constituent of cytoskeleton"/>
    <property type="evidence" value="ECO:0007669"/>
    <property type="project" value="InterPro"/>
</dbReference>
<keyword evidence="2 7" id="KW-0493">Microtubule</keyword>
<evidence type="ECO:0000256" key="3">
    <source>
        <dbReference type="ARBA" id="ARBA00022741"/>
    </source>
</evidence>
<dbReference type="SMART" id="SM00865">
    <property type="entry name" value="Tubulin_C"/>
    <property type="match status" value="1"/>
</dbReference>
<evidence type="ECO:0000256" key="6">
    <source>
        <dbReference type="ARBA" id="ARBA00049117"/>
    </source>
</evidence>
<comment type="catalytic activity">
    <reaction evidence="6">
        <text>GTP + H2O = GDP + phosphate + H(+)</text>
        <dbReference type="Rhea" id="RHEA:19669"/>
        <dbReference type="ChEBI" id="CHEBI:15377"/>
        <dbReference type="ChEBI" id="CHEBI:15378"/>
        <dbReference type="ChEBI" id="CHEBI:37565"/>
        <dbReference type="ChEBI" id="CHEBI:43474"/>
        <dbReference type="ChEBI" id="CHEBI:58189"/>
    </reaction>
    <physiologicalReaction direction="left-to-right" evidence="6">
        <dbReference type="Rhea" id="RHEA:19670"/>
    </physiologicalReaction>
</comment>
<protein>
    <recommendedName>
        <fullName evidence="7">Tubulin alpha chain</fullName>
    </recommendedName>
</protein>
<dbReference type="Proteomes" id="UP000230066">
    <property type="component" value="Unassembled WGS sequence"/>
</dbReference>
<sequence length="491" mass="54080">MPDGEIINCFIGQCGTQMSFACWELFCLEHGVRPDGSMIETEYSLNDQQTPQPVSSFFKETDEHRFVPRTVIMDTEPSVVDEIRSGVYRGLFNSASLITGLEDAASNFARGFYACATKIVPDTMNYLRKEVEKADNLQAIFIYHSFGGGTGSGTTCKLMEGIDFEYTKCPKIELTVYPGQEMCSSVVEPYNAVLCSSTADETADVTVLVDNQALVRMCTELLKMERPVFSNINRILAQVTSGMTAPVRYEGPLTASLGQLQTNLVPFPRLHYLQAAMAPIVAAENLAHETIGMQDLTTAIFSPSTQLLSGDPSKTHVLACALLCRGDIAVHEIRNAVAKLKNRGLVHLVPWCPTGFKIGLCLQPPTIIPQSGLGQVNRSVVGLYNSTLIVTPIRAVAHKVTQLSRKRAFVHWYLQEGMEEGELVEAQEGIKMLLADFQHLDQHGLPLKQDDIQGDYVPEDAFDSQRNPSVDADIDALASESVNQANIREFF</sequence>
<dbReference type="SUPFAM" id="SSF55307">
    <property type="entry name" value="Tubulin C-terminal domain-like"/>
    <property type="match status" value="1"/>
</dbReference>
<dbReference type="PRINTS" id="PR01162">
    <property type="entry name" value="ALPHATUBULIN"/>
</dbReference>
<dbReference type="Pfam" id="PF00091">
    <property type="entry name" value="Tubulin"/>
    <property type="match status" value="1"/>
</dbReference>
<dbReference type="GO" id="GO:0005874">
    <property type="term" value="C:microtubule"/>
    <property type="evidence" value="ECO:0007669"/>
    <property type="project" value="UniProtKB-KW"/>
</dbReference>
<dbReference type="InterPro" id="IPR018316">
    <property type="entry name" value="Tubulin/FtsZ_2-layer-sand-dom"/>
</dbReference>
<dbReference type="GO" id="GO:0016787">
    <property type="term" value="F:hydrolase activity"/>
    <property type="evidence" value="ECO:0007669"/>
    <property type="project" value="UniProtKB-KW"/>
</dbReference>
<dbReference type="CDD" id="cd02186">
    <property type="entry name" value="alpha_tubulin"/>
    <property type="match status" value="1"/>
</dbReference>
<evidence type="ECO:0000313" key="11">
    <source>
        <dbReference type="Proteomes" id="UP000230066"/>
    </source>
</evidence>
<keyword evidence="3 7" id="KW-0547">Nucleotide-binding</keyword>
<dbReference type="Pfam" id="PF03953">
    <property type="entry name" value="Tubulin_C"/>
    <property type="match status" value="1"/>
</dbReference>
<evidence type="ECO:0000256" key="5">
    <source>
        <dbReference type="ARBA" id="ARBA00023134"/>
    </source>
</evidence>
<accession>A0A4E0S174</accession>
<organism evidence="10 11">
    <name type="scientific">Fasciola hepatica</name>
    <name type="common">Liver fluke</name>
    <dbReference type="NCBI Taxonomy" id="6192"/>
    <lineage>
        <taxon>Eukaryota</taxon>
        <taxon>Metazoa</taxon>
        <taxon>Spiralia</taxon>
        <taxon>Lophotrochozoa</taxon>
        <taxon>Platyhelminthes</taxon>
        <taxon>Trematoda</taxon>
        <taxon>Digenea</taxon>
        <taxon>Plagiorchiida</taxon>
        <taxon>Echinostomata</taxon>
        <taxon>Echinostomatoidea</taxon>
        <taxon>Fasciolidae</taxon>
        <taxon>Fasciola</taxon>
    </lineage>
</organism>
<comment type="subunit">
    <text evidence="7">Dimer of alpha and beta chains. A typical microtubule is a hollow water-filled tube with an outer diameter of 25 nm and an inner diameter of 15 nM. Alpha-beta heterodimers associate head-to-tail to form protofilaments running lengthwise along the microtubule wall with the beta-tubulin subunit facing the microtubule plus end conferring a structural polarity. Microtubules usually have 13 protofilaments but different protofilament numbers can be found in some organisms and specialized cells.</text>
</comment>
<gene>
    <name evidence="10" type="ORF">D915_005132</name>
</gene>
<evidence type="ECO:0000259" key="9">
    <source>
        <dbReference type="SMART" id="SM00865"/>
    </source>
</evidence>
<evidence type="ECO:0000256" key="4">
    <source>
        <dbReference type="ARBA" id="ARBA00022801"/>
    </source>
</evidence>
<evidence type="ECO:0000256" key="1">
    <source>
        <dbReference type="ARBA" id="ARBA00009636"/>
    </source>
</evidence>
<proteinExistence type="inferred from homology"/>
<dbReference type="PROSITE" id="PS00227">
    <property type="entry name" value="TUBULIN"/>
    <property type="match status" value="1"/>
</dbReference>
<dbReference type="InterPro" id="IPR003008">
    <property type="entry name" value="Tubulin_FtsZ_GTPase"/>
</dbReference>
<keyword evidence="5 7" id="KW-0342">GTP-binding</keyword>
<dbReference type="GO" id="GO:0005525">
    <property type="term" value="F:GTP binding"/>
    <property type="evidence" value="ECO:0007669"/>
    <property type="project" value="UniProtKB-UniRule"/>
</dbReference>
<dbReference type="InterPro" id="IPR036525">
    <property type="entry name" value="Tubulin/FtsZ_GTPase_sf"/>
</dbReference>
<evidence type="ECO:0000256" key="2">
    <source>
        <dbReference type="ARBA" id="ARBA00022701"/>
    </source>
</evidence>
<dbReference type="InterPro" id="IPR002452">
    <property type="entry name" value="Alpha_tubulin"/>
</dbReference>
<comment type="caution">
    <text evidence="10">The sequence shown here is derived from an EMBL/GenBank/DDBJ whole genome shotgun (WGS) entry which is preliminary data.</text>
</comment>
<evidence type="ECO:0000313" key="10">
    <source>
        <dbReference type="EMBL" id="THD24290.1"/>
    </source>
</evidence>
<reference evidence="10" key="1">
    <citation type="submission" date="2019-03" db="EMBL/GenBank/DDBJ databases">
        <title>Improved annotation for the trematode Fasciola hepatica.</title>
        <authorList>
            <person name="Choi Y.-J."/>
            <person name="Martin J."/>
            <person name="Mitreva M."/>
        </authorList>
    </citation>
    <scope>NUCLEOTIDE SEQUENCE [LARGE SCALE GENOMIC DNA]</scope>
</reference>
<dbReference type="PANTHER" id="PTHR11588">
    <property type="entry name" value="TUBULIN"/>
    <property type="match status" value="1"/>
</dbReference>
<comment type="similarity">
    <text evidence="1 7">Belongs to the tubulin family.</text>
</comment>
<dbReference type="InterPro" id="IPR000217">
    <property type="entry name" value="Tubulin"/>
</dbReference>
<dbReference type="SMART" id="SM00864">
    <property type="entry name" value="Tubulin"/>
    <property type="match status" value="1"/>
</dbReference>
<dbReference type="InterPro" id="IPR023123">
    <property type="entry name" value="Tubulin_C"/>
</dbReference>
<dbReference type="Gene3D" id="1.10.287.600">
    <property type="entry name" value="Helix hairpin bin"/>
    <property type="match status" value="1"/>
</dbReference>
<dbReference type="GO" id="GO:0007017">
    <property type="term" value="P:microtubule-based process"/>
    <property type="evidence" value="ECO:0007669"/>
    <property type="project" value="InterPro"/>
</dbReference>
<dbReference type="Gene3D" id="3.40.50.1440">
    <property type="entry name" value="Tubulin/FtsZ, GTPase domain"/>
    <property type="match status" value="1"/>
</dbReference>
<dbReference type="InterPro" id="IPR037103">
    <property type="entry name" value="Tubulin/FtsZ-like_C"/>
</dbReference>
<feature type="domain" description="Tubulin/FtsZ GTPase" evidence="8">
    <location>
        <begin position="54"/>
        <end position="251"/>
    </location>
</feature>
<dbReference type="Gene3D" id="3.30.1330.20">
    <property type="entry name" value="Tubulin/FtsZ, C-terminal domain"/>
    <property type="match status" value="1"/>
</dbReference>
<keyword evidence="11" id="KW-1185">Reference proteome</keyword>
<dbReference type="InterPro" id="IPR008280">
    <property type="entry name" value="Tub_FtsZ_C"/>
</dbReference>
<dbReference type="InterPro" id="IPR017975">
    <property type="entry name" value="Tubulin_CS"/>
</dbReference>
<evidence type="ECO:0000259" key="8">
    <source>
        <dbReference type="SMART" id="SM00864"/>
    </source>
</evidence>
<keyword evidence="4" id="KW-0378">Hydrolase</keyword>
<evidence type="ECO:0000256" key="7">
    <source>
        <dbReference type="RuleBase" id="RU000352"/>
    </source>
</evidence>
<name>A0A4E0S174_FASHE</name>
<comment type="function">
    <text evidence="7">Tubulin is the major constituent of microtubules, a cylinder consisting of laterally associated linear protofilaments composed of alpha- and beta-tubulin heterodimers. Microtubules grow by the addition of GTP-tubulin dimers to the microtubule end, where a stabilizing cap forms. Below the cap, tubulin dimers are in GDP-bound state, owing to GTPase activity of alpha-tubulin.</text>
</comment>
<dbReference type="SUPFAM" id="SSF52490">
    <property type="entry name" value="Tubulin nucleotide-binding domain-like"/>
    <property type="match status" value="1"/>
</dbReference>
<dbReference type="EMBL" id="JXXN02001680">
    <property type="protein sequence ID" value="THD24290.1"/>
    <property type="molecule type" value="Genomic_DNA"/>
</dbReference>